<dbReference type="Gene3D" id="1.10.10.10">
    <property type="entry name" value="Winged helix-like DNA-binding domain superfamily/Winged helix DNA-binding domain"/>
    <property type="match status" value="1"/>
</dbReference>
<evidence type="ECO:0000256" key="4">
    <source>
        <dbReference type="ARBA" id="ARBA00023163"/>
    </source>
</evidence>
<evidence type="ECO:0000259" key="6">
    <source>
        <dbReference type="Pfam" id="PF08281"/>
    </source>
</evidence>
<name>A0A413INM7_9BACT</name>
<accession>A0A413INM7</accession>
<dbReference type="SUPFAM" id="SSF88946">
    <property type="entry name" value="Sigma2 domain of RNA polymerase sigma factors"/>
    <property type="match status" value="1"/>
</dbReference>
<evidence type="ECO:0000256" key="1">
    <source>
        <dbReference type="ARBA" id="ARBA00010641"/>
    </source>
</evidence>
<comment type="similarity">
    <text evidence="1">Belongs to the sigma-70 factor family. ECF subfamily.</text>
</comment>
<dbReference type="InterPro" id="IPR007627">
    <property type="entry name" value="RNA_pol_sigma70_r2"/>
</dbReference>
<dbReference type="GO" id="GO:0006352">
    <property type="term" value="P:DNA-templated transcription initiation"/>
    <property type="evidence" value="ECO:0007669"/>
    <property type="project" value="InterPro"/>
</dbReference>
<dbReference type="Proteomes" id="UP000286063">
    <property type="component" value="Unassembled WGS sequence"/>
</dbReference>
<dbReference type="GO" id="GO:0003677">
    <property type="term" value="F:DNA binding"/>
    <property type="evidence" value="ECO:0007669"/>
    <property type="project" value="InterPro"/>
</dbReference>
<dbReference type="AlphaFoldDB" id="A0A413INM7"/>
<dbReference type="OrthoDB" id="1119198at2"/>
<evidence type="ECO:0000256" key="3">
    <source>
        <dbReference type="ARBA" id="ARBA00023082"/>
    </source>
</evidence>
<dbReference type="PANTHER" id="PTHR43133">
    <property type="entry name" value="RNA POLYMERASE ECF-TYPE SIGMA FACTO"/>
    <property type="match status" value="1"/>
</dbReference>
<dbReference type="InterPro" id="IPR013249">
    <property type="entry name" value="RNA_pol_sigma70_r4_t2"/>
</dbReference>
<feature type="domain" description="RNA polymerase sigma-70 region 2" evidence="5">
    <location>
        <begin position="19"/>
        <end position="85"/>
    </location>
</feature>
<sequence length="180" mass="21327">MGIVDNEKLKIDELTFKTLFDEFYQALCVFASTYLKDDSLSADIVQEGFVKFWNRREGFDNYYKVKSFLYTTVRNDCLNYIRDHKLRREDLSVLESVEFYTETLVEEEAYRMFYNAVESLPHQTRQVILLSLDGLKNSEIAGQLGIAESSVHTLKKIAYKKLREILREYYYLVFIFLLSK</sequence>
<keyword evidence="3" id="KW-0731">Sigma factor</keyword>
<protein>
    <submittedName>
        <fullName evidence="7">RNA polymerase sigma-70 factor</fullName>
    </submittedName>
</protein>
<dbReference type="InterPro" id="IPR013324">
    <property type="entry name" value="RNA_pol_sigma_r3/r4-like"/>
</dbReference>
<reference evidence="7 8" key="1">
    <citation type="submission" date="2018-08" db="EMBL/GenBank/DDBJ databases">
        <title>A genome reference for cultivated species of the human gut microbiota.</title>
        <authorList>
            <person name="Zou Y."/>
            <person name="Xue W."/>
            <person name="Luo G."/>
        </authorList>
    </citation>
    <scope>NUCLEOTIDE SEQUENCE [LARGE SCALE GENOMIC DNA]</scope>
    <source>
        <strain evidence="7 8">OF02-7</strain>
    </source>
</reference>
<comment type="caution">
    <text evidence="7">The sequence shown here is derived from an EMBL/GenBank/DDBJ whole genome shotgun (WGS) entry which is preliminary data.</text>
</comment>
<evidence type="ECO:0000313" key="7">
    <source>
        <dbReference type="EMBL" id="RGY17991.1"/>
    </source>
</evidence>
<dbReference type="InterPro" id="IPR036388">
    <property type="entry name" value="WH-like_DNA-bd_sf"/>
</dbReference>
<dbReference type="NCBIfam" id="TIGR02985">
    <property type="entry name" value="Sig70_bacteroi1"/>
    <property type="match status" value="1"/>
</dbReference>
<dbReference type="InterPro" id="IPR014284">
    <property type="entry name" value="RNA_pol_sigma-70_dom"/>
</dbReference>
<dbReference type="GO" id="GO:0016987">
    <property type="term" value="F:sigma factor activity"/>
    <property type="evidence" value="ECO:0007669"/>
    <property type="project" value="UniProtKB-KW"/>
</dbReference>
<keyword evidence="4" id="KW-0804">Transcription</keyword>
<gene>
    <name evidence="7" type="ORF">DXA50_09095</name>
</gene>
<dbReference type="PANTHER" id="PTHR43133:SF46">
    <property type="entry name" value="RNA POLYMERASE SIGMA-70 FACTOR ECF SUBFAMILY"/>
    <property type="match status" value="1"/>
</dbReference>
<dbReference type="NCBIfam" id="TIGR02937">
    <property type="entry name" value="sigma70-ECF"/>
    <property type="match status" value="1"/>
</dbReference>
<organism evidence="7 8">
    <name type="scientific">Butyricimonas virosa</name>
    <dbReference type="NCBI Taxonomy" id="544645"/>
    <lineage>
        <taxon>Bacteria</taxon>
        <taxon>Pseudomonadati</taxon>
        <taxon>Bacteroidota</taxon>
        <taxon>Bacteroidia</taxon>
        <taxon>Bacteroidales</taxon>
        <taxon>Odoribacteraceae</taxon>
        <taxon>Butyricimonas</taxon>
    </lineage>
</organism>
<proteinExistence type="inferred from homology"/>
<dbReference type="SUPFAM" id="SSF88659">
    <property type="entry name" value="Sigma3 and sigma4 domains of RNA polymerase sigma factors"/>
    <property type="match status" value="1"/>
</dbReference>
<keyword evidence="2" id="KW-0805">Transcription regulation</keyword>
<dbReference type="EMBL" id="QSCR01000013">
    <property type="protein sequence ID" value="RGY17991.1"/>
    <property type="molecule type" value="Genomic_DNA"/>
</dbReference>
<dbReference type="InterPro" id="IPR014327">
    <property type="entry name" value="RNA_pol_sigma70_bacteroid"/>
</dbReference>
<dbReference type="Pfam" id="PF08281">
    <property type="entry name" value="Sigma70_r4_2"/>
    <property type="match status" value="1"/>
</dbReference>
<dbReference type="Pfam" id="PF04542">
    <property type="entry name" value="Sigma70_r2"/>
    <property type="match status" value="1"/>
</dbReference>
<feature type="domain" description="RNA polymerase sigma factor 70 region 4 type 2" evidence="6">
    <location>
        <begin position="111"/>
        <end position="162"/>
    </location>
</feature>
<dbReference type="Gene3D" id="1.10.1740.10">
    <property type="match status" value="1"/>
</dbReference>
<evidence type="ECO:0000259" key="5">
    <source>
        <dbReference type="Pfam" id="PF04542"/>
    </source>
</evidence>
<dbReference type="RefSeq" id="WP_117775043.1">
    <property type="nucleotide sequence ID" value="NZ_CAUGOG010000012.1"/>
</dbReference>
<dbReference type="InterPro" id="IPR039425">
    <property type="entry name" value="RNA_pol_sigma-70-like"/>
</dbReference>
<evidence type="ECO:0000313" key="8">
    <source>
        <dbReference type="Proteomes" id="UP000286063"/>
    </source>
</evidence>
<dbReference type="InterPro" id="IPR013325">
    <property type="entry name" value="RNA_pol_sigma_r2"/>
</dbReference>
<evidence type="ECO:0000256" key="2">
    <source>
        <dbReference type="ARBA" id="ARBA00023015"/>
    </source>
</evidence>